<proteinExistence type="predicted"/>
<keyword evidence="2" id="KW-1185">Reference proteome</keyword>
<evidence type="ECO:0000313" key="2">
    <source>
        <dbReference type="Proteomes" id="UP000324222"/>
    </source>
</evidence>
<dbReference type="EMBL" id="VSRR010140729">
    <property type="protein sequence ID" value="MPD04362.1"/>
    <property type="molecule type" value="Genomic_DNA"/>
</dbReference>
<evidence type="ECO:0000313" key="1">
    <source>
        <dbReference type="EMBL" id="MPD04362.1"/>
    </source>
</evidence>
<protein>
    <submittedName>
        <fullName evidence="1">Uncharacterized protein</fullName>
    </submittedName>
</protein>
<name>A0A5B7K1Y5_PORTR</name>
<gene>
    <name evidence="1" type="ORF">E2C01_100043</name>
</gene>
<sequence>MHSNFFASPRLLPPFTFRSITLHSIYCLSLLLMYPYQSTPIHPLLYLPSTPLQC</sequence>
<accession>A0A5B7K1Y5</accession>
<organism evidence="1 2">
    <name type="scientific">Portunus trituberculatus</name>
    <name type="common">Swimming crab</name>
    <name type="synonym">Neptunus trituberculatus</name>
    <dbReference type="NCBI Taxonomy" id="210409"/>
    <lineage>
        <taxon>Eukaryota</taxon>
        <taxon>Metazoa</taxon>
        <taxon>Ecdysozoa</taxon>
        <taxon>Arthropoda</taxon>
        <taxon>Crustacea</taxon>
        <taxon>Multicrustacea</taxon>
        <taxon>Malacostraca</taxon>
        <taxon>Eumalacostraca</taxon>
        <taxon>Eucarida</taxon>
        <taxon>Decapoda</taxon>
        <taxon>Pleocyemata</taxon>
        <taxon>Brachyura</taxon>
        <taxon>Eubrachyura</taxon>
        <taxon>Portunoidea</taxon>
        <taxon>Portunidae</taxon>
        <taxon>Portuninae</taxon>
        <taxon>Portunus</taxon>
    </lineage>
</organism>
<reference evidence="1 2" key="1">
    <citation type="submission" date="2019-05" db="EMBL/GenBank/DDBJ databases">
        <title>Another draft genome of Portunus trituberculatus and its Hox gene families provides insights of decapod evolution.</title>
        <authorList>
            <person name="Jeong J.-H."/>
            <person name="Song I."/>
            <person name="Kim S."/>
            <person name="Choi T."/>
            <person name="Kim D."/>
            <person name="Ryu S."/>
            <person name="Kim W."/>
        </authorList>
    </citation>
    <scope>NUCLEOTIDE SEQUENCE [LARGE SCALE GENOMIC DNA]</scope>
    <source>
        <tissue evidence="1">Muscle</tissue>
    </source>
</reference>
<comment type="caution">
    <text evidence="1">The sequence shown here is derived from an EMBL/GenBank/DDBJ whole genome shotgun (WGS) entry which is preliminary data.</text>
</comment>
<dbReference type="AlphaFoldDB" id="A0A5B7K1Y5"/>
<dbReference type="Proteomes" id="UP000324222">
    <property type="component" value="Unassembled WGS sequence"/>
</dbReference>